<evidence type="ECO:0000256" key="2">
    <source>
        <dbReference type="ARBA" id="ARBA00010823"/>
    </source>
</evidence>
<keyword evidence="10" id="KW-0503">Monooxygenase</keyword>
<keyword evidence="11 12" id="KW-0472">Membrane</keyword>
<feature type="transmembrane region" description="Helical" evidence="12">
    <location>
        <begin position="17"/>
        <end position="38"/>
    </location>
</feature>
<evidence type="ECO:0000259" key="13">
    <source>
        <dbReference type="Pfam" id="PF00487"/>
    </source>
</evidence>
<evidence type="ECO:0000256" key="1">
    <source>
        <dbReference type="ARBA" id="ARBA00004429"/>
    </source>
</evidence>
<dbReference type="GO" id="GO:0004497">
    <property type="term" value="F:monooxygenase activity"/>
    <property type="evidence" value="ECO:0007669"/>
    <property type="project" value="UniProtKB-KW"/>
</dbReference>
<dbReference type="PANTHER" id="PTHR38674">
    <property type="entry name" value="ALKANE 1-MONOOXYGENASE 1"/>
    <property type="match status" value="1"/>
</dbReference>
<feature type="transmembrane region" description="Helical" evidence="12">
    <location>
        <begin position="113"/>
        <end position="134"/>
    </location>
</feature>
<dbReference type="GO" id="GO:0046872">
    <property type="term" value="F:metal ion binding"/>
    <property type="evidence" value="ECO:0007669"/>
    <property type="project" value="UniProtKB-KW"/>
</dbReference>
<dbReference type="Proteomes" id="UP000037507">
    <property type="component" value="Unassembled WGS sequence"/>
</dbReference>
<gene>
    <name evidence="14" type="ORF">H663_013150</name>
</gene>
<evidence type="ECO:0000256" key="8">
    <source>
        <dbReference type="ARBA" id="ARBA00023002"/>
    </source>
</evidence>
<comment type="similarity">
    <text evidence="2">Belongs to the fatty acid desaturase type 1 family. AlkB subfamily.</text>
</comment>
<dbReference type="InterPro" id="IPR005804">
    <property type="entry name" value="FA_desaturase_dom"/>
</dbReference>
<dbReference type="GO" id="GO:0006629">
    <property type="term" value="P:lipid metabolic process"/>
    <property type="evidence" value="ECO:0007669"/>
    <property type="project" value="InterPro"/>
</dbReference>
<protein>
    <submittedName>
        <fullName evidence="14">Alkane 1-monooxygenase</fullName>
    </submittedName>
</protein>
<evidence type="ECO:0000256" key="10">
    <source>
        <dbReference type="ARBA" id="ARBA00023033"/>
    </source>
</evidence>
<keyword evidence="9" id="KW-0408">Iron</keyword>
<dbReference type="OrthoDB" id="4759734at2"/>
<comment type="caution">
    <text evidence="14">The sequence shown here is derived from an EMBL/GenBank/DDBJ whole genome shotgun (WGS) entry which is preliminary data.</text>
</comment>
<feature type="domain" description="Fatty acid desaturase" evidence="13">
    <location>
        <begin position="112"/>
        <end position="341"/>
    </location>
</feature>
<evidence type="ECO:0000256" key="9">
    <source>
        <dbReference type="ARBA" id="ARBA00023004"/>
    </source>
</evidence>
<comment type="subcellular location">
    <subcellularLocation>
        <location evidence="1">Cell inner membrane</location>
        <topology evidence="1">Multi-pass membrane protein</topology>
    </subcellularLocation>
</comment>
<evidence type="ECO:0000313" key="15">
    <source>
        <dbReference type="Proteomes" id="UP000037507"/>
    </source>
</evidence>
<evidence type="ECO:0000256" key="6">
    <source>
        <dbReference type="ARBA" id="ARBA00022723"/>
    </source>
</evidence>
<name>A0A2T7UBY5_9BURK</name>
<reference evidence="14" key="1">
    <citation type="submission" date="2017-04" db="EMBL/GenBank/DDBJ databases">
        <title>Unexpected and diverse lifestyles within the genus Limnohabitans.</title>
        <authorList>
            <person name="Kasalicky V."/>
            <person name="Mehrshad M."/>
            <person name="Andrei S.-A."/>
            <person name="Salcher M."/>
            <person name="Kratochvilova H."/>
            <person name="Simek K."/>
            <person name="Ghai R."/>
        </authorList>
    </citation>
    <scope>NUCLEOTIDE SEQUENCE [LARGE SCALE GENOMIC DNA]</scope>
    <source>
        <strain evidence="14">II-D5</strain>
    </source>
</reference>
<feature type="transmembrane region" description="Helical" evidence="12">
    <location>
        <begin position="83"/>
        <end position="106"/>
    </location>
</feature>
<feature type="transmembrane region" description="Helical" evidence="12">
    <location>
        <begin position="228"/>
        <end position="253"/>
    </location>
</feature>
<evidence type="ECO:0000256" key="12">
    <source>
        <dbReference type="SAM" id="Phobius"/>
    </source>
</evidence>
<accession>A0A2T7UBY5</accession>
<keyword evidence="4" id="KW-0997">Cell inner membrane</keyword>
<dbReference type="InterPro" id="IPR033885">
    <property type="entry name" value="AlkB/XylM"/>
</dbReference>
<evidence type="ECO:0000256" key="3">
    <source>
        <dbReference type="ARBA" id="ARBA00022475"/>
    </source>
</evidence>
<keyword evidence="5 12" id="KW-0812">Transmembrane</keyword>
<evidence type="ECO:0000256" key="11">
    <source>
        <dbReference type="ARBA" id="ARBA00023136"/>
    </source>
</evidence>
<dbReference type="GO" id="GO:0005886">
    <property type="term" value="C:plasma membrane"/>
    <property type="evidence" value="ECO:0007669"/>
    <property type="project" value="UniProtKB-SubCell"/>
</dbReference>
<dbReference type="CDD" id="cd03512">
    <property type="entry name" value="Alkane-hydroxylase"/>
    <property type="match status" value="1"/>
</dbReference>
<evidence type="ECO:0000256" key="4">
    <source>
        <dbReference type="ARBA" id="ARBA00022519"/>
    </source>
</evidence>
<sequence length="383" mass="43490">MNSPSIPLDEAWQDKRWLWLLSPSIPLTFTSSLLAFVYTGQWWCMLLAPLIIHVLLPVLDRVLGEDFSNPPESAVAQLDADVFYRAMVWAYVPLQMIGTVLGAWIAVSQPLTWLGYAALVFTVGAINGIGIGTAHELGHKKETLDRWLSKIALAPSAYGHFFVEHNRGHHKRVATPEDPASARMGESFWAFLPRSVWGSLQSAWALEQERLNKQGHSVWHLQNHNLQAWGLTLLLFGALVAWLGWMALPFLLVQAVYASSMLEVVNYVEHYGLLRQRDASGRYVRCEPEHSWNSNHLVGNLLLYQLQRHSDHHAHPSRRYQALRHFAAAPQLPAGYASMITVGYLPPLWFAWMDPRVMAHYGGNLQRVNLQASARRRLMQRWG</sequence>
<dbReference type="EMBL" id="LFYT02000017">
    <property type="protein sequence ID" value="PVE42220.1"/>
    <property type="molecule type" value="Genomic_DNA"/>
</dbReference>
<organism evidence="14 15">
    <name type="scientific">Limnohabitans planktonicus II-D5</name>
    <dbReference type="NCBI Taxonomy" id="1293045"/>
    <lineage>
        <taxon>Bacteria</taxon>
        <taxon>Pseudomonadati</taxon>
        <taxon>Pseudomonadota</taxon>
        <taxon>Betaproteobacteria</taxon>
        <taxon>Burkholderiales</taxon>
        <taxon>Comamonadaceae</taxon>
        <taxon>Limnohabitans</taxon>
    </lineage>
</organism>
<proteinExistence type="inferred from homology"/>
<dbReference type="STRING" id="1293045.H663_12140"/>
<keyword evidence="6" id="KW-0479">Metal-binding</keyword>
<keyword evidence="3" id="KW-1003">Cell membrane</keyword>
<dbReference type="AlphaFoldDB" id="A0A2T7UBY5"/>
<evidence type="ECO:0000313" key="14">
    <source>
        <dbReference type="EMBL" id="PVE42220.1"/>
    </source>
</evidence>
<keyword evidence="8" id="KW-0560">Oxidoreductase</keyword>
<dbReference type="PANTHER" id="PTHR38674:SF1">
    <property type="entry name" value="ALKANE 1-MONOOXYGENASE 1"/>
    <property type="match status" value="1"/>
</dbReference>
<keyword evidence="15" id="KW-1185">Reference proteome</keyword>
<evidence type="ECO:0000256" key="7">
    <source>
        <dbReference type="ARBA" id="ARBA00022989"/>
    </source>
</evidence>
<keyword evidence="7 12" id="KW-1133">Transmembrane helix</keyword>
<dbReference type="Pfam" id="PF00487">
    <property type="entry name" value="FA_desaturase"/>
    <property type="match status" value="1"/>
</dbReference>
<dbReference type="RefSeq" id="WP_053173341.1">
    <property type="nucleotide sequence ID" value="NZ_LFYT02000017.1"/>
</dbReference>
<evidence type="ECO:0000256" key="5">
    <source>
        <dbReference type="ARBA" id="ARBA00022692"/>
    </source>
</evidence>